<protein>
    <recommendedName>
        <fullName evidence="2">STAS domain-containing protein</fullName>
    </recommendedName>
</protein>
<dbReference type="InterPro" id="IPR002645">
    <property type="entry name" value="STAS_dom"/>
</dbReference>
<sequence>MIPRISSSSNGETERDPTHHDDVSERPMTDKLELRLYTSPVGVYLTARGRLDSTTAHQLGRAIGVALDRCPTDRLTVDFAALDAIDAAGIGALMILRTSALRRGVHLTVADPPPHIRAAIQALRADQLLATPSRDLPDGASSHHLANRRRSIAARHHCLRPSTAARHRTR</sequence>
<comment type="caution">
    <text evidence="3">The sequence shown here is derived from an EMBL/GenBank/DDBJ whole genome shotgun (WGS) entry which is preliminary data.</text>
</comment>
<evidence type="ECO:0000259" key="2">
    <source>
        <dbReference type="PROSITE" id="PS50801"/>
    </source>
</evidence>
<keyword evidence="4" id="KW-1185">Reference proteome</keyword>
<evidence type="ECO:0000313" key="4">
    <source>
        <dbReference type="Proteomes" id="UP000659904"/>
    </source>
</evidence>
<dbReference type="CDD" id="cd07043">
    <property type="entry name" value="STAS_anti-anti-sigma_factors"/>
    <property type="match status" value="1"/>
</dbReference>
<name>A0A8J3KF02_9ACTN</name>
<organism evidence="3 4">
    <name type="scientific">Catellatospora citrea</name>
    <dbReference type="NCBI Taxonomy" id="53366"/>
    <lineage>
        <taxon>Bacteria</taxon>
        <taxon>Bacillati</taxon>
        <taxon>Actinomycetota</taxon>
        <taxon>Actinomycetes</taxon>
        <taxon>Micromonosporales</taxon>
        <taxon>Micromonosporaceae</taxon>
        <taxon>Catellatospora</taxon>
    </lineage>
</organism>
<feature type="compositionally biased region" description="Basic and acidic residues" evidence="1">
    <location>
        <begin position="12"/>
        <end position="31"/>
    </location>
</feature>
<dbReference type="InterPro" id="IPR058548">
    <property type="entry name" value="MlaB-like_STAS"/>
</dbReference>
<dbReference type="InterPro" id="IPR036513">
    <property type="entry name" value="STAS_dom_sf"/>
</dbReference>
<dbReference type="EMBL" id="BONH01000017">
    <property type="protein sequence ID" value="GIF98821.1"/>
    <property type="molecule type" value="Genomic_DNA"/>
</dbReference>
<feature type="region of interest" description="Disordered" evidence="1">
    <location>
        <begin position="1"/>
        <end position="31"/>
    </location>
</feature>
<evidence type="ECO:0000256" key="1">
    <source>
        <dbReference type="SAM" id="MobiDB-lite"/>
    </source>
</evidence>
<gene>
    <name evidence="3" type="ORF">Cci01nite_39150</name>
</gene>
<dbReference type="PROSITE" id="PS50801">
    <property type="entry name" value="STAS"/>
    <property type="match status" value="1"/>
</dbReference>
<feature type="compositionally biased region" description="Polar residues" evidence="1">
    <location>
        <begin position="1"/>
        <end position="11"/>
    </location>
</feature>
<dbReference type="SUPFAM" id="SSF52091">
    <property type="entry name" value="SpoIIaa-like"/>
    <property type="match status" value="1"/>
</dbReference>
<feature type="compositionally biased region" description="Basic residues" evidence="1">
    <location>
        <begin position="145"/>
        <end position="170"/>
    </location>
</feature>
<accession>A0A8J3KF02</accession>
<feature type="region of interest" description="Disordered" evidence="1">
    <location>
        <begin position="134"/>
        <end position="170"/>
    </location>
</feature>
<dbReference type="AlphaFoldDB" id="A0A8J3KF02"/>
<dbReference type="Proteomes" id="UP000659904">
    <property type="component" value="Unassembled WGS sequence"/>
</dbReference>
<dbReference type="Gene3D" id="3.30.750.24">
    <property type="entry name" value="STAS domain"/>
    <property type="match status" value="1"/>
</dbReference>
<proteinExistence type="predicted"/>
<dbReference type="Pfam" id="PF13466">
    <property type="entry name" value="STAS_2"/>
    <property type="match status" value="1"/>
</dbReference>
<feature type="domain" description="STAS" evidence="2">
    <location>
        <begin position="32"/>
        <end position="121"/>
    </location>
</feature>
<reference evidence="3 4" key="1">
    <citation type="submission" date="2021-01" db="EMBL/GenBank/DDBJ databases">
        <title>Whole genome shotgun sequence of Catellatospora citrea NBRC 14495.</title>
        <authorList>
            <person name="Komaki H."/>
            <person name="Tamura T."/>
        </authorList>
    </citation>
    <scope>NUCLEOTIDE SEQUENCE [LARGE SCALE GENOMIC DNA]</scope>
    <source>
        <strain evidence="3 4">NBRC 14495</strain>
    </source>
</reference>
<evidence type="ECO:0000313" key="3">
    <source>
        <dbReference type="EMBL" id="GIF98821.1"/>
    </source>
</evidence>